<dbReference type="AlphaFoldDB" id="A0A8H5LSQ3"/>
<evidence type="ECO:0000313" key="4">
    <source>
        <dbReference type="EMBL" id="KAF5368031.1"/>
    </source>
</evidence>
<dbReference type="EMBL" id="JAACJM010000017">
    <property type="protein sequence ID" value="KAF5368031.1"/>
    <property type="molecule type" value="Genomic_DNA"/>
</dbReference>
<protein>
    <recommendedName>
        <fullName evidence="3">HAMP domain-containing protein</fullName>
    </recommendedName>
</protein>
<comment type="caution">
    <text evidence="4">The sequence shown here is derived from an EMBL/GenBank/DDBJ whole genome shotgun (WGS) entry which is preliminary data.</text>
</comment>
<name>A0A8H5LSQ3_9AGAR</name>
<keyword evidence="2" id="KW-0902">Two-component regulatory system</keyword>
<sequence>MLAVQQGNFTKFVEYSGPGVSVDLRDAVNSLIIQLRFMISEVSCVSREVGIKGKLGGQAVIPFFNADRGYGEWKILVDNVNLMAMNLMHEVRGISEVTKAIRNSDFTQRVTTSNAKGKILKLNQSINDTAEKLHVFADEWLSTENNTLQAFLSISSMYFTLKGHKLSPDPPSPQGPVSGRPSAHPLMIAVAITAVARGDLTQKIVGVSVGGRMLNLVNIINEMIDLLSIFAHEVNEIVRNRGLDDQRRNELGVSSVQGVLDQILLSVSDSLTNADN</sequence>
<dbReference type="Gene3D" id="1.20.120.1530">
    <property type="match status" value="1"/>
</dbReference>
<keyword evidence="5" id="KW-1185">Reference proteome</keyword>
<dbReference type="OrthoDB" id="10266508at2759"/>
<dbReference type="GO" id="GO:0016020">
    <property type="term" value="C:membrane"/>
    <property type="evidence" value="ECO:0007669"/>
    <property type="project" value="InterPro"/>
</dbReference>
<dbReference type="InterPro" id="IPR003660">
    <property type="entry name" value="HAMP_dom"/>
</dbReference>
<accession>A0A8H5LSQ3</accession>
<reference evidence="4 5" key="1">
    <citation type="journal article" date="2020" name="ISME J.">
        <title>Uncovering the hidden diversity of litter-decomposition mechanisms in mushroom-forming fungi.</title>
        <authorList>
            <person name="Floudas D."/>
            <person name="Bentzer J."/>
            <person name="Ahren D."/>
            <person name="Johansson T."/>
            <person name="Persson P."/>
            <person name="Tunlid A."/>
        </authorList>
    </citation>
    <scope>NUCLEOTIDE SEQUENCE [LARGE SCALE GENOMIC DNA]</scope>
    <source>
        <strain evidence="4 5">CBS 291.85</strain>
    </source>
</reference>
<keyword evidence="1" id="KW-0597">Phosphoprotein</keyword>
<proteinExistence type="predicted"/>
<gene>
    <name evidence="4" type="ORF">D9758_004334</name>
</gene>
<dbReference type="PROSITE" id="PS50885">
    <property type="entry name" value="HAMP"/>
    <property type="match status" value="1"/>
</dbReference>
<dbReference type="PANTHER" id="PTHR45339">
    <property type="entry name" value="HYBRID SIGNAL TRANSDUCTION HISTIDINE KINASE J"/>
    <property type="match status" value="1"/>
</dbReference>
<dbReference type="GO" id="GO:0000160">
    <property type="term" value="P:phosphorelay signal transduction system"/>
    <property type="evidence" value="ECO:0007669"/>
    <property type="project" value="UniProtKB-KW"/>
</dbReference>
<evidence type="ECO:0000313" key="5">
    <source>
        <dbReference type="Proteomes" id="UP000559256"/>
    </source>
</evidence>
<dbReference type="PANTHER" id="PTHR45339:SF1">
    <property type="entry name" value="HYBRID SIGNAL TRANSDUCTION HISTIDINE KINASE J"/>
    <property type="match status" value="1"/>
</dbReference>
<evidence type="ECO:0000256" key="1">
    <source>
        <dbReference type="ARBA" id="ARBA00022553"/>
    </source>
</evidence>
<organism evidence="4 5">
    <name type="scientific">Tetrapyrgos nigripes</name>
    <dbReference type="NCBI Taxonomy" id="182062"/>
    <lineage>
        <taxon>Eukaryota</taxon>
        <taxon>Fungi</taxon>
        <taxon>Dikarya</taxon>
        <taxon>Basidiomycota</taxon>
        <taxon>Agaricomycotina</taxon>
        <taxon>Agaricomycetes</taxon>
        <taxon>Agaricomycetidae</taxon>
        <taxon>Agaricales</taxon>
        <taxon>Marasmiineae</taxon>
        <taxon>Marasmiaceae</taxon>
        <taxon>Tetrapyrgos</taxon>
    </lineage>
</organism>
<evidence type="ECO:0000256" key="2">
    <source>
        <dbReference type="ARBA" id="ARBA00023012"/>
    </source>
</evidence>
<evidence type="ECO:0000259" key="3">
    <source>
        <dbReference type="PROSITE" id="PS50885"/>
    </source>
</evidence>
<feature type="domain" description="HAMP" evidence="3">
    <location>
        <begin position="85"/>
        <end position="138"/>
    </location>
</feature>
<dbReference type="Proteomes" id="UP000559256">
    <property type="component" value="Unassembled WGS sequence"/>
</dbReference>